<feature type="transmembrane region" description="Helical" evidence="1">
    <location>
        <begin position="95"/>
        <end position="114"/>
    </location>
</feature>
<name>A0A9W5Y1G0_9CLOT</name>
<feature type="transmembrane region" description="Helical" evidence="1">
    <location>
        <begin position="159"/>
        <end position="180"/>
    </location>
</feature>
<dbReference type="Proteomes" id="UP001057868">
    <property type="component" value="Unassembled WGS sequence"/>
</dbReference>
<feature type="transmembrane region" description="Helical" evidence="1">
    <location>
        <begin position="7"/>
        <end position="27"/>
    </location>
</feature>
<feature type="transmembrane region" description="Helical" evidence="1">
    <location>
        <begin position="120"/>
        <end position="139"/>
    </location>
</feature>
<keyword evidence="3" id="KW-1185">Reference proteome</keyword>
<proteinExistence type="predicted"/>
<evidence type="ECO:0000313" key="2">
    <source>
        <dbReference type="EMBL" id="GKU24833.1"/>
    </source>
</evidence>
<protein>
    <submittedName>
        <fullName evidence="2">Uncharacterized protein</fullName>
    </submittedName>
</protein>
<organism evidence="2 3">
    <name type="scientific">Clostridium folliculivorans</name>
    <dbReference type="NCBI Taxonomy" id="2886038"/>
    <lineage>
        <taxon>Bacteria</taxon>
        <taxon>Bacillati</taxon>
        <taxon>Bacillota</taxon>
        <taxon>Clostridia</taxon>
        <taxon>Eubacteriales</taxon>
        <taxon>Clostridiaceae</taxon>
        <taxon>Clostridium</taxon>
    </lineage>
</organism>
<dbReference type="AlphaFoldDB" id="A0A9W5Y1G0"/>
<feature type="transmembrane region" description="Helical" evidence="1">
    <location>
        <begin position="200"/>
        <end position="220"/>
    </location>
</feature>
<evidence type="ECO:0000313" key="3">
    <source>
        <dbReference type="Proteomes" id="UP001057868"/>
    </source>
</evidence>
<keyword evidence="1" id="KW-0472">Membrane</keyword>
<gene>
    <name evidence="2" type="ORF">CFOLD11_16590</name>
</gene>
<keyword evidence="1" id="KW-1133">Transmembrane helix</keyword>
<sequence>MKLRISVNILSILIALLSLLAAVYGIFSNQSYDKTEFTTIGGEIVKMYGRGIYHNDSVSIASQAISQDIVTIILAVPLLIISLFLANKGLMKGRLLLTGTLGYFFYTYTSYSFLSMYNKFFLIYVALMSMSFFTLTLMITSFDIDNIKSYFNDKIPRKFIGGFLLFMSFVVGLMWIGKIGTAFLKGGYPEGLEYYTTLPIQALDLGFVVPIATMSGILVIKNKSLGYLLAPIMIIKEISMLTAITAMIIGQIYSGVSMSVGEIIIFPCFNLIVIYCLYLVISNVKENNHMVRR</sequence>
<feature type="transmembrane region" description="Helical" evidence="1">
    <location>
        <begin position="227"/>
        <end position="252"/>
    </location>
</feature>
<evidence type="ECO:0000256" key="1">
    <source>
        <dbReference type="SAM" id="Phobius"/>
    </source>
</evidence>
<reference evidence="2" key="1">
    <citation type="journal article" date="2023" name="Int. J. Syst. Evol. Microbiol.">
        <title>&lt;i&gt;Clostridium folliculivorans&lt;/i&gt; sp. nov., isolated from soil samples of an organic paddy in Japan.</title>
        <authorList>
            <person name="Tazawa J."/>
            <person name="Kobayashi H."/>
            <person name="Tanizawa Y."/>
            <person name="Uchino A."/>
            <person name="Tanaka F."/>
            <person name="Urashima Y."/>
            <person name="Miura S."/>
            <person name="Sakamoto M."/>
            <person name="Ohkuma M."/>
            <person name="Tohno M."/>
        </authorList>
    </citation>
    <scope>NUCLEOTIDE SEQUENCE</scope>
    <source>
        <strain evidence="2">D1-1</strain>
    </source>
</reference>
<feature type="transmembrane region" description="Helical" evidence="1">
    <location>
        <begin position="264"/>
        <end position="284"/>
    </location>
</feature>
<comment type="caution">
    <text evidence="2">The sequence shown here is derived from an EMBL/GenBank/DDBJ whole genome shotgun (WGS) entry which is preliminary data.</text>
</comment>
<dbReference type="EMBL" id="BQXY01000002">
    <property type="protein sequence ID" value="GKU24833.1"/>
    <property type="molecule type" value="Genomic_DNA"/>
</dbReference>
<dbReference type="RefSeq" id="WP_261851816.1">
    <property type="nucleotide sequence ID" value="NZ_BQXY01000002.1"/>
</dbReference>
<feature type="transmembrane region" description="Helical" evidence="1">
    <location>
        <begin position="69"/>
        <end position="86"/>
    </location>
</feature>
<keyword evidence="1" id="KW-0812">Transmembrane</keyword>
<accession>A0A9W5Y1G0</accession>